<sequence>MKVCYYYQTFVGLEKMMVHPEDVTHIIVSSIHFGKDKTGIQNIYLNDNLPDDKIFDKLWKETEEISNQGVTITCMVGGAGGAYQELFSDFEIYFPLLVKMIRSKPWIRGIDLDIEEMVNISDVKMLINRITDEFGDDFIITMAPVAFSLETDDKGMGGFSYKDLYNSEEGQLIQWFNCQCYDSYTLETFQKMIANGYPANKIIMGMESGQTSFIDEIKKIKYIYPDVGGVYDWEYLNAPPDKNDPSEWARIMSKI</sequence>
<proteinExistence type="predicted"/>
<dbReference type="SUPFAM" id="SSF51445">
    <property type="entry name" value="(Trans)glycosidases"/>
    <property type="match status" value="1"/>
</dbReference>
<dbReference type="AlphaFoldDB" id="A0A6C0L3N4"/>
<name>A0A6C0L3N4_9ZZZZ</name>
<dbReference type="Pfam" id="PF00704">
    <property type="entry name" value="Glyco_hydro_18"/>
    <property type="match status" value="1"/>
</dbReference>
<accession>A0A6C0L3N4</accession>
<reference evidence="2" key="1">
    <citation type="journal article" date="2020" name="Nature">
        <title>Giant virus diversity and host interactions through global metagenomics.</title>
        <authorList>
            <person name="Schulz F."/>
            <person name="Roux S."/>
            <person name="Paez-Espino D."/>
            <person name="Jungbluth S."/>
            <person name="Walsh D.A."/>
            <person name="Denef V.J."/>
            <person name="McMahon K.D."/>
            <person name="Konstantinidis K.T."/>
            <person name="Eloe-Fadrosh E.A."/>
            <person name="Kyrpides N.C."/>
            <person name="Woyke T."/>
        </authorList>
    </citation>
    <scope>NUCLEOTIDE SEQUENCE</scope>
    <source>
        <strain evidence="2">GVMAG-S-ERX555907-94</strain>
    </source>
</reference>
<feature type="domain" description="GH18" evidence="1">
    <location>
        <begin position="3"/>
        <end position="213"/>
    </location>
</feature>
<dbReference type="GO" id="GO:0005975">
    <property type="term" value="P:carbohydrate metabolic process"/>
    <property type="evidence" value="ECO:0007669"/>
    <property type="project" value="InterPro"/>
</dbReference>
<evidence type="ECO:0000259" key="1">
    <source>
        <dbReference type="Pfam" id="PF00704"/>
    </source>
</evidence>
<protein>
    <recommendedName>
        <fullName evidence="1">GH18 domain-containing protein</fullName>
    </recommendedName>
</protein>
<dbReference type="EMBL" id="MN741027">
    <property type="protein sequence ID" value="QHU23344.1"/>
    <property type="molecule type" value="Genomic_DNA"/>
</dbReference>
<organism evidence="2">
    <name type="scientific">viral metagenome</name>
    <dbReference type="NCBI Taxonomy" id="1070528"/>
    <lineage>
        <taxon>unclassified sequences</taxon>
        <taxon>metagenomes</taxon>
        <taxon>organismal metagenomes</taxon>
    </lineage>
</organism>
<dbReference type="Gene3D" id="3.20.20.80">
    <property type="entry name" value="Glycosidases"/>
    <property type="match status" value="1"/>
</dbReference>
<dbReference type="InterPro" id="IPR001223">
    <property type="entry name" value="Glyco_hydro18_cat"/>
</dbReference>
<evidence type="ECO:0000313" key="2">
    <source>
        <dbReference type="EMBL" id="QHU23344.1"/>
    </source>
</evidence>
<dbReference type="InterPro" id="IPR017853">
    <property type="entry name" value="GH"/>
</dbReference>